<organism evidence="2 3">
    <name type="scientific">Lichenicola cladoniae</name>
    <dbReference type="NCBI Taxonomy" id="1484109"/>
    <lineage>
        <taxon>Bacteria</taxon>
        <taxon>Pseudomonadati</taxon>
        <taxon>Pseudomonadota</taxon>
        <taxon>Alphaproteobacteria</taxon>
        <taxon>Acetobacterales</taxon>
        <taxon>Acetobacteraceae</taxon>
        <taxon>Lichenicola</taxon>
    </lineage>
</organism>
<protein>
    <submittedName>
        <fullName evidence="2">Uncharacterized protein</fullName>
    </submittedName>
</protein>
<feature type="region of interest" description="Disordered" evidence="1">
    <location>
        <begin position="43"/>
        <end position="67"/>
    </location>
</feature>
<evidence type="ECO:0000256" key="1">
    <source>
        <dbReference type="SAM" id="MobiDB-lite"/>
    </source>
</evidence>
<name>A0A6M8H4N2_9PROT</name>
<dbReference type="KEGG" id="lck:HN018_06965"/>
<keyword evidence="3" id="KW-1185">Reference proteome</keyword>
<dbReference type="RefSeq" id="WP_171834391.1">
    <property type="nucleotide sequence ID" value="NZ_CP053708.1"/>
</dbReference>
<dbReference type="EMBL" id="CP053708">
    <property type="protein sequence ID" value="QKE88641.1"/>
    <property type="molecule type" value="Genomic_DNA"/>
</dbReference>
<proteinExistence type="predicted"/>
<feature type="compositionally biased region" description="Polar residues" evidence="1">
    <location>
        <begin position="57"/>
        <end position="67"/>
    </location>
</feature>
<evidence type="ECO:0000313" key="2">
    <source>
        <dbReference type="EMBL" id="QKE88641.1"/>
    </source>
</evidence>
<gene>
    <name evidence="2" type="ORF">HN018_06965</name>
</gene>
<dbReference type="AlphaFoldDB" id="A0A6M8H4N2"/>
<evidence type="ECO:0000313" key="3">
    <source>
        <dbReference type="Proteomes" id="UP000500767"/>
    </source>
</evidence>
<sequence length="67" mass="6651">MAQQAYAIIAAAPMSYIAPDGSSAQAAAGTVINRVMWDGSSSWAPPAGTEARADPTGTLNIGATTAV</sequence>
<reference evidence="2 3" key="1">
    <citation type="journal article" date="2014" name="World J. Microbiol. Biotechnol.">
        <title>Biodiversity and physiological characteristics of Antarctic and Arctic lichens-associated bacteria.</title>
        <authorList>
            <person name="Lee Y.M."/>
            <person name="Kim E.H."/>
            <person name="Lee H.K."/>
            <person name="Hong S.G."/>
        </authorList>
    </citation>
    <scope>NUCLEOTIDE SEQUENCE [LARGE SCALE GENOMIC DNA]</scope>
    <source>
        <strain evidence="2 3">PAMC 26569</strain>
    </source>
</reference>
<accession>A0A6M8H4N2</accession>
<dbReference type="Proteomes" id="UP000500767">
    <property type="component" value="Chromosome"/>
</dbReference>